<proteinExistence type="predicted"/>
<name>A0A151JYG6_9HYME</name>
<evidence type="ECO:0000313" key="2">
    <source>
        <dbReference type="Proteomes" id="UP000078541"/>
    </source>
</evidence>
<dbReference type="AlphaFoldDB" id="A0A151JYG6"/>
<sequence>MDPDFNQAERDLLKRSHQIALKEYFAWIEECNEFIKQLEECNHVKRPRLSTGYRQSLIATIARLEGIKTHLERRFLHFDGDYASTSNNSDNNVERSFVWRKIDAAFENRILTDAVINADYIEPRRFLEDISNVVLERVQDTIERHNCIKINTIFKRYLNFTNLRRIINVSIKVLILKTMNSFKHRTCVSGTSSNPHCHLSRSFKNVTVGERCRES</sequence>
<dbReference type="EMBL" id="KQ981546">
    <property type="protein sequence ID" value="KYN40040.1"/>
    <property type="molecule type" value="Genomic_DNA"/>
</dbReference>
<dbReference type="Proteomes" id="UP000078541">
    <property type="component" value="Unassembled WGS sequence"/>
</dbReference>
<reference evidence="1 2" key="1">
    <citation type="submission" date="2016-03" db="EMBL/GenBank/DDBJ databases">
        <title>Trachymyrmex septentrionalis WGS genome.</title>
        <authorList>
            <person name="Nygaard S."/>
            <person name="Hu H."/>
            <person name="Boomsma J."/>
            <person name="Zhang G."/>
        </authorList>
    </citation>
    <scope>NUCLEOTIDE SEQUENCE [LARGE SCALE GENOMIC DNA]</scope>
    <source>
        <strain evidence="1">Tsep2-gDNA-1</strain>
        <tissue evidence="1">Whole body</tissue>
    </source>
</reference>
<keyword evidence="2" id="KW-1185">Reference proteome</keyword>
<organism evidence="1 2">
    <name type="scientific">Trachymyrmex septentrionalis</name>
    <dbReference type="NCBI Taxonomy" id="34720"/>
    <lineage>
        <taxon>Eukaryota</taxon>
        <taxon>Metazoa</taxon>
        <taxon>Ecdysozoa</taxon>
        <taxon>Arthropoda</taxon>
        <taxon>Hexapoda</taxon>
        <taxon>Insecta</taxon>
        <taxon>Pterygota</taxon>
        <taxon>Neoptera</taxon>
        <taxon>Endopterygota</taxon>
        <taxon>Hymenoptera</taxon>
        <taxon>Apocrita</taxon>
        <taxon>Aculeata</taxon>
        <taxon>Formicoidea</taxon>
        <taxon>Formicidae</taxon>
        <taxon>Myrmicinae</taxon>
        <taxon>Trachymyrmex</taxon>
    </lineage>
</organism>
<accession>A0A151JYG6</accession>
<evidence type="ECO:0000313" key="1">
    <source>
        <dbReference type="EMBL" id="KYN40040.1"/>
    </source>
</evidence>
<protein>
    <submittedName>
        <fullName evidence="1">Uncharacterized protein</fullName>
    </submittedName>
</protein>
<gene>
    <name evidence="1" type="ORF">ALC56_05567</name>
</gene>